<dbReference type="Proteomes" id="UP001589589">
    <property type="component" value="Unassembled WGS sequence"/>
</dbReference>
<reference evidence="2 3" key="1">
    <citation type="submission" date="2024-09" db="EMBL/GenBank/DDBJ databases">
        <authorList>
            <person name="Sun Q."/>
            <person name="Mori K."/>
        </authorList>
    </citation>
    <scope>NUCLEOTIDE SEQUENCE [LARGE SCALE GENOMIC DNA]</scope>
    <source>
        <strain evidence="2 3">CECT 7908</strain>
    </source>
</reference>
<feature type="signal peptide" evidence="1">
    <location>
        <begin position="1"/>
        <end position="28"/>
    </location>
</feature>
<dbReference type="EMBL" id="JBHMEX010000056">
    <property type="protein sequence ID" value="MFB9065782.1"/>
    <property type="molecule type" value="Genomic_DNA"/>
</dbReference>
<dbReference type="RefSeq" id="WP_290263401.1">
    <property type="nucleotide sequence ID" value="NZ_JAUFQQ010000003.1"/>
</dbReference>
<keyword evidence="1" id="KW-0732">Signal</keyword>
<proteinExistence type="predicted"/>
<organism evidence="2 3">
    <name type="scientific">Flavobacterium branchiarum</name>
    <dbReference type="NCBI Taxonomy" id="1114870"/>
    <lineage>
        <taxon>Bacteria</taxon>
        <taxon>Pseudomonadati</taxon>
        <taxon>Bacteroidota</taxon>
        <taxon>Flavobacteriia</taxon>
        <taxon>Flavobacteriales</taxon>
        <taxon>Flavobacteriaceae</taxon>
        <taxon>Flavobacterium</taxon>
    </lineage>
</organism>
<keyword evidence="3" id="KW-1185">Reference proteome</keyword>
<evidence type="ECO:0000313" key="2">
    <source>
        <dbReference type="EMBL" id="MFB9065782.1"/>
    </source>
</evidence>
<protein>
    <submittedName>
        <fullName evidence="2">Uncharacterized protein</fullName>
    </submittedName>
</protein>
<accession>A0ABV5FQG0</accession>
<evidence type="ECO:0000256" key="1">
    <source>
        <dbReference type="SAM" id="SignalP"/>
    </source>
</evidence>
<gene>
    <name evidence="2" type="ORF">ACFFUQ_17305</name>
</gene>
<comment type="caution">
    <text evidence="2">The sequence shown here is derived from an EMBL/GenBank/DDBJ whole genome shotgun (WGS) entry which is preliminary data.</text>
</comment>
<feature type="chain" id="PRO_5045611980" evidence="1">
    <location>
        <begin position="29"/>
        <end position="376"/>
    </location>
</feature>
<sequence length="376" mass="40084">MKRTFKKTFKIKLLVFLILIGVNFSSFAQENSVGINTLTPNTGAALEIFSTSKGLLPPRLTTIQRDAINPKPAGLMVYNSDLNCLQYWNGTKWIGQCSNLGSGDFKDCSTGKLNGTYAEGEVMTALNTLTLTVMVTEVGPWNVFSDVVNGISFSGNGTFNVIGEQNVTLTATGTPTAGGDFTFKLNLDTSVCTKSITFKSSLAPDLSASTTGLKLLYKSNNSSVSGEVNGQLVTATFSNYTNIQNYNSSGGQCGVSLAENSWWIGSVNSSSMTIKFNKTVSNFKVFQTHIDLGEVVSYVLKLKGVVVSGNIALSTAYSQNCNTDYTVSGTQITKSIGSAQGGALYNVGEVWFDEIIISHNGLGGGSILNFYLGLVK</sequence>
<name>A0ABV5FQG0_9FLAO</name>
<evidence type="ECO:0000313" key="3">
    <source>
        <dbReference type="Proteomes" id="UP001589589"/>
    </source>
</evidence>